<evidence type="ECO:0000313" key="3">
    <source>
        <dbReference type="Proteomes" id="UP000029964"/>
    </source>
</evidence>
<dbReference type="Proteomes" id="UP000029964">
    <property type="component" value="Unassembled WGS sequence"/>
</dbReference>
<sequence>MVEATLSNTPRCICDGIGVDVWDMVDGATRTVDVPAARRVVSNLNRAEKELFDQYDKCYGGYHRHRQRYRYLEYEMHRLIGHNKRGLLAHLAELTRRVWAAIRGRGRQDNWQWRRRALEDNLARARCQVDMLEADTNAVGARIRSVDVERNIQNRYIDEAESSQQLTRRGSATSSSSLCDASSSSRSDAGGSPPRSRSTATASWPTQNRNHSSRDLEKKETIRKVAGDNSRVAKRRASPRASPRNNTFLVRSLTEALRVPTVTTPAIYPGTCQHQKVDFKAGPNTCRVCKAVAPYCAGYCRACFTVICKECIASAQKALHAGGTGENTT</sequence>
<evidence type="ECO:0000256" key="1">
    <source>
        <dbReference type="SAM" id="MobiDB-lite"/>
    </source>
</evidence>
<evidence type="ECO:0000313" key="2">
    <source>
        <dbReference type="EMBL" id="KFH41151.1"/>
    </source>
</evidence>
<feature type="compositionally biased region" description="Polar residues" evidence="1">
    <location>
        <begin position="199"/>
        <end position="210"/>
    </location>
</feature>
<name>A0A086SVL9_HAPC1</name>
<proteinExistence type="predicted"/>
<organism evidence="2 3">
    <name type="scientific">Hapsidospora chrysogenum (strain ATCC 11550 / CBS 779.69 / DSM 880 / IAM 14645 / JCM 23072 / IMI 49137)</name>
    <name type="common">Acremonium chrysogenum</name>
    <dbReference type="NCBI Taxonomy" id="857340"/>
    <lineage>
        <taxon>Eukaryota</taxon>
        <taxon>Fungi</taxon>
        <taxon>Dikarya</taxon>
        <taxon>Ascomycota</taxon>
        <taxon>Pezizomycotina</taxon>
        <taxon>Sordariomycetes</taxon>
        <taxon>Hypocreomycetidae</taxon>
        <taxon>Hypocreales</taxon>
        <taxon>Bionectriaceae</taxon>
        <taxon>Hapsidospora</taxon>
    </lineage>
</organism>
<dbReference type="HOGENOM" id="CLU_844574_0_0_1"/>
<dbReference type="AlphaFoldDB" id="A0A086SVL9"/>
<feature type="compositionally biased region" description="Low complexity" evidence="1">
    <location>
        <begin position="170"/>
        <end position="198"/>
    </location>
</feature>
<protein>
    <submittedName>
        <fullName evidence="2">Uncharacterized protein</fullName>
    </submittedName>
</protein>
<feature type="region of interest" description="Disordered" evidence="1">
    <location>
        <begin position="159"/>
        <end position="247"/>
    </location>
</feature>
<gene>
    <name evidence="2" type="ORF">ACRE_081330</name>
</gene>
<keyword evidence="3" id="KW-1185">Reference proteome</keyword>
<reference evidence="3" key="1">
    <citation type="journal article" date="2014" name="Genome Announc.">
        <title>Genome sequence and annotation of Acremonium chrysogenum, producer of the beta-lactam antibiotic cephalosporin C.</title>
        <authorList>
            <person name="Terfehr D."/>
            <person name="Dahlmann T.A."/>
            <person name="Specht T."/>
            <person name="Zadra I."/>
            <person name="Kuernsteiner H."/>
            <person name="Kueck U."/>
        </authorList>
    </citation>
    <scope>NUCLEOTIDE SEQUENCE [LARGE SCALE GENOMIC DNA]</scope>
    <source>
        <strain evidence="3">ATCC 11550 / CBS 779.69 / DSM 880 / IAM 14645 / JCM 23072 / IMI 49137</strain>
    </source>
</reference>
<dbReference type="EMBL" id="JPKY01000143">
    <property type="protein sequence ID" value="KFH41151.1"/>
    <property type="molecule type" value="Genomic_DNA"/>
</dbReference>
<accession>A0A086SVL9</accession>
<comment type="caution">
    <text evidence="2">The sequence shown here is derived from an EMBL/GenBank/DDBJ whole genome shotgun (WGS) entry which is preliminary data.</text>
</comment>
<feature type="compositionally biased region" description="Basic and acidic residues" evidence="1">
    <location>
        <begin position="212"/>
        <end position="226"/>
    </location>
</feature>